<gene>
    <name evidence="9" type="ORF">Van01_54380</name>
</gene>
<feature type="compositionally biased region" description="Basic and acidic residues" evidence="6">
    <location>
        <begin position="3552"/>
        <end position="3568"/>
    </location>
</feature>
<dbReference type="SUPFAM" id="SSF52540">
    <property type="entry name" value="P-loop containing nucleoside triphosphate hydrolases"/>
    <property type="match status" value="3"/>
</dbReference>
<feature type="compositionally biased region" description="Low complexity" evidence="6">
    <location>
        <begin position="3332"/>
        <end position="3354"/>
    </location>
</feature>
<feature type="compositionally biased region" description="Basic and acidic residues" evidence="6">
    <location>
        <begin position="1701"/>
        <end position="1715"/>
    </location>
</feature>
<evidence type="ECO:0000256" key="4">
    <source>
        <dbReference type="ARBA" id="ARBA00022840"/>
    </source>
</evidence>
<feature type="region of interest" description="Disordered" evidence="6">
    <location>
        <begin position="2853"/>
        <end position="2877"/>
    </location>
</feature>
<dbReference type="InterPro" id="IPR014016">
    <property type="entry name" value="UvrD-like_ATP-bd"/>
</dbReference>
<feature type="region of interest" description="Disordered" evidence="6">
    <location>
        <begin position="1688"/>
        <end position="1829"/>
    </location>
</feature>
<dbReference type="Pfam" id="PF00580">
    <property type="entry name" value="UvrD-helicase"/>
    <property type="match status" value="1"/>
</dbReference>
<dbReference type="InterPro" id="IPR003593">
    <property type="entry name" value="AAA+_ATPase"/>
</dbReference>
<protein>
    <recommendedName>
        <fullName evidence="11">Helicase</fullName>
    </recommendedName>
</protein>
<keyword evidence="2" id="KW-0378">Hydrolase</keyword>
<dbReference type="Gene3D" id="3.40.50.150">
    <property type="entry name" value="Vaccinia Virus protein VP39"/>
    <property type="match status" value="1"/>
</dbReference>
<dbReference type="Proteomes" id="UP000647017">
    <property type="component" value="Unassembled WGS sequence"/>
</dbReference>
<feature type="region of interest" description="Disordered" evidence="6">
    <location>
        <begin position="1519"/>
        <end position="1592"/>
    </location>
</feature>
<dbReference type="SMART" id="SM00382">
    <property type="entry name" value="AAA"/>
    <property type="match status" value="1"/>
</dbReference>
<evidence type="ECO:0008006" key="11">
    <source>
        <dbReference type="Google" id="ProtNLM"/>
    </source>
</evidence>
<feature type="compositionally biased region" description="Low complexity" evidence="6">
    <location>
        <begin position="1716"/>
        <end position="1731"/>
    </location>
</feature>
<dbReference type="InterPro" id="IPR052933">
    <property type="entry name" value="DNA_Protect_Modify"/>
</dbReference>
<dbReference type="InterPro" id="IPR029063">
    <property type="entry name" value="SAM-dependent_MTases_sf"/>
</dbReference>
<feature type="compositionally biased region" description="Low complexity" evidence="6">
    <location>
        <begin position="2038"/>
        <end position="2058"/>
    </location>
</feature>
<dbReference type="PANTHER" id="PTHR41313">
    <property type="entry name" value="ADENINE-SPECIFIC METHYLTRANSFERASE"/>
    <property type="match status" value="1"/>
</dbReference>
<feature type="region of interest" description="Disordered" evidence="6">
    <location>
        <begin position="1925"/>
        <end position="2060"/>
    </location>
</feature>
<feature type="coiled-coil region" evidence="5">
    <location>
        <begin position="812"/>
        <end position="857"/>
    </location>
</feature>
<evidence type="ECO:0000259" key="7">
    <source>
        <dbReference type="SMART" id="SM00382"/>
    </source>
</evidence>
<feature type="region of interest" description="Disordered" evidence="6">
    <location>
        <begin position="3945"/>
        <end position="4018"/>
    </location>
</feature>
<feature type="compositionally biased region" description="Basic and acidic residues" evidence="6">
    <location>
        <begin position="1740"/>
        <end position="1756"/>
    </location>
</feature>
<evidence type="ECO:0000313" key="9">
    <source>
        <dbReference type="EMBL" id="GIJ12224.1"/>
    </source>
</evidence>
<evidence type="ECO:0000256" key="3">
    <source>
        <dbReference type="ARBA" id="ARBA00022806"/>
    </source>
</evidence>
<feature type="compositionally biased region" description="Low complexity" evidence="6">
    <location>
        <begin position="3538"/>
        <end position="3551"/>
    </location>
</feature>
<feature type="compositionally biased region" description="Low complexity" evidence="6">
    <location>
        <begin position="2226"/>
        <end position="2244"/>
    </location>
</feature>
<feature type="compositionally biased region" description="Polar residues" evidence="6">
    <location>
        <begin position="2000"/>
        <end position="2026"/>
    </location>
</feature>
<keyword evidence="3" id="KW-0347">Helicase</keyword>
<dbReference type="PANTHER" id="PTHR41313:SF1">
    <property type="entry name" value="DNA METHYLASE ADENINE-SPECIFIC DOMAIN-CONTAINING PROTEIN"/>
    <property type="match status" value="1"/>
</dbReference>
<dbReference type="SUPFAM" id="SSF53335">
    <property type="entry name" value="S-adenosyl-L-methionine-dependent methyltransferases"/>
    <property type="match status" value="1"/>
</dbReference>
<dbReference type="InterPro" id="IPR014001">
    <property type="entry name" value="Helicase_ATP-bd"/>
</dbReference>
<dbReference type="PRINTS" id="PR00507">
    <property type="entry name" value="N12N6MTFRASE"/>
</dbReference>
<evidence type="ECO:0000259" key="8">
    <source>
        <dbReference type="SMART" id="SM00487"/>
    </source>
</evidence>
<proteinExistence type="predicted"/>
<dbReference type="EMBL" id="BOOZ01000047">
    <property type="protein sequence ID" value="GIJ12224.1"/>
    <property type="molecule type" value="Genomic_DNA"/>
</dbReference>
<evidence type="ECO:0000256" key="5">
    <source>
        <dbReference type="SAM" id="Coils"/>
    </source>
</evidence>
<reference evidence="9 10" key="1">
    <citation type="submission" date="2021-01" db="EMBL/GenBank/DDBJ databases">
        <title>Whole genome shotgun sequence of Verrucosispora andamanensis NBRC 109075.</title>
        <authorList>
            <person name="Komaki H."/>
            <person name="Tamura T."/>
        </authorList>
    </citation>
    <scope>NUCLEOTIDE SEQUENCE [LARGE SCALE GENOMIC DNA]</scope>
    <source>
        <strain evidence="9 10">NBRC 109075</strain>
    </source>
</reference>
<keyword evidence="4" id="KW-0067">ATP-binding</keyword>
<keyword evidence="10" id="KW-1185">Reference proteome</keyword>
<feature type="compositionally biased region" description="Low complexity" evidence="6">
    <location>
        <begin position="1935"/>
        <end position="1950"/>
    </location>
</feature>
<feature type="region of interest" description="Disordered" evidence="6">
    <location>
        <begin position="3751"/>
        <end position="3810"/>
    </location>
</feature>
<dbReference type="Gene3D" id="3.40.50.300">
    <property type="entry name" value="P-loop containing nucleotide triphosphate hydrolases"/>
    <property type="match status" value="4"/>
</dbReference>
<feature type="compositionally biased region" description="Low complexity" evidence="6">
    <location>
        <begin position="3762"/>
        <end position="3784"/>
    </location>
</feature>
<feature type="compositionally biased region" description="Pro residues" evidence="6">
    <location>
        <begin position="3584"/>
        <end position="3593"/>
    </location>
</feature>
<feature type="region of interest" description="Disordered" evidence="6">
    <location>
        <begin position="2891"/>
        <end position="2940"/>
    </location>
</feature>
<feature type="compositionally biased region" description="Acidic residues" evidence="6">
    <location>
        <begin position="3066"/>
        <end position="3077"/>
    </location>
</feature>
<name>A0ABQ4I2V9_9ACTN</name>
<comment type="caution">
    <text evidence="9">The sequence shown here is derived from an EMBL/GenBank/DDBJ whole genome shotgun (WGS) entry which is preliminary data.</text>
</comment>
<keyword evidence="1" id="KW-0547">Nucleotide-binding</keyword>
<feature type="region of interest" description="Disordered" evidence="6">
    <location>
        <begin position="3309"/>
        <end position="3383"/>
    </location>
</feature>
<dbReference type="RefSeq" id="WP_204013424.1">
    <property type="nucleotide sequence ID" value="NZ_BOOZ01000047.1"/>
</dbReference>
<feature type="region of interest" description="Disordered" evidence="6">
    <location>
        <begin position="2192"/>
        <end position="2270"/>
    </location>
</feature>
<sequence>MWDALRALGLTSGRVLEPGCGSGNMIGLAPEGMQMVGVELDPTTAAIAQALYPDARILAESFADTRISEGAFDAAIGNVPFGSHKPHDPQYNPDRRHSIHNHFLLKSLHLVRPGGIVALITSRYTMDGTDDAHQQARAQMADLADLVGAVRLPATAHAVAAGTEVVTDLLILRRRSPEATPTSATWLTARATELPGAREGIAPASIPVNEYFLAHPDLVLGESLVDSSRHGPALTVRGTGPTGPALVEALRHITTDARSRGLVVTPAARAVEDQPDVVFHSDLQQQEGLFQDLGDGRFTQIRNGRPARHDPPKTQIAELRSLIRLRETVVALLDEEAAHREDTPTMARLRADLNRYYDTYVSLYGHINRYKSSTSTRRDVKTGQQVESEQRRYPPMGGFRSDPFWPYVAALEDFDDETQESSKADIFRGRVVVPPTPATRAESPDDALVICWDTYNEIRLDHIAQLLDLDNEEQARQALGDLVYDEPGTGRLVRKTEYLSGNVRRKLADAQAAAETDERFATNVEALRRVVPRDLTAGEIEARLGSPWIDASYVQQFLREILEDDRITVSNIGARWAVSGGSKDTVLAHTVWGTKARCAQDLAANLLNSQTIEVTKTKDLGGGKKTTVKDTEATAFAQAKAQQLDARFRAWLWEEPQRGTALGKTYNDRFNALVPQSFDGETVTAPGMSAAYRLRPHQMAAVARIRNTPGVGLFHGTGAGKTLEMIVGGMELVRLGLVSKPAYVVPKDVLGQFQREFLRAYPRARILAADSEDLRGHKRRQFVARCSTGTWDAIILSHNAFKKIPVSKGVQVDYLNAQLDRLKAHLANAEDADRFTVKDIEKQVENLKEEIKELLAKPSDAGVEFERTGIGYLFIDEAHTYKNLRVISSITELAHKGNQITADLDMKLGYLRRTYGRRVVTLATATPLDNSPAEIMTMIKYAAPELLADAGIEEDDQFHATFIQPRRRVEMTADGSRFESKTRYARFVNIPELQRLLFSFADIKTKKDLKLGEPTIIGGQQEILSVPASAELREHMAGLAMRARVVTGGKPPLRRTVNGEMKEDNILWISNDGRAGSLDLRLVGRSTRETQKVDVTADRIAEIWAEHKDDVYFDENGEPEPRRGSLILVFCDLGVPKDGWNVYEELRDKLVDRGIPAGEIRFAQEAKDQRKKAQLQQDARNGKISVLVGSRAKLGTGVNIQRRVIAIFQMDPTWKLTPITQSLGRGQRQGNANPAIHHIFLVTENSYDPFFWQKVDTKAKFTDQILDQNNTARTIDAVEDDNGGRIEPAVMFAVGAGRPELLELARVEETFSALELERRIWHNEQFTFKTTIAQSHRTIADLEQRIQQAEQVIARRPDLRGDAFSITLADRTYDRRVDAGAALIGGLQAAVRNLPRGGKKHLQLGALGPFPLSALVDYPVIGPTSVTITLHDVPEGMLWLDAKDLPDQDPTGLIRKIENRLTNVEAIRQRDTEHIERLRANIEQAESRVGQPFPRQDELDQNAARLRELQADLKILDGPIAAPESSPDPVDVDLPTTAVTSAPTTRGSTGGSTRASDLTTAPDTDSRSIGRDSQDEATSQPEGNIADEPHPQQPEVAQPAFRADHPAIAALLVRALDDNLLRQTARVNELDNFAHVVGPWLSDQMMAAFDDDPNSELARAYLADTRVARQIQQLVTEQLWNRVRHHDDALPGSAETSTETPTDHSPDDHTSEAARSDPSSAPDAADATHAPPNSPAVDNGEQRTPDRGQPDADRANRSAQSEADADRDGAAVTPVQHRPNAVPASAHDDAIPVAGEGPDALGKPRHERQGQSEHALPETQRARRGHPFYPPADLAVPALYATEQQPNGDKIIYLHYFGGGNDWWIAEYDPPTGEGFGYACINGDADNAEWGYHSLVELEQIRRGLLIIERDLHWTPRPARELRLPGWRADTGPIATPAEASAPTEPVEPVRGPAAEASESPTLDRTASDKASTATPASVAPAAPALPDEDDQAIAGPARQPQTASPAVQDEGSSTAATSVGETPSAGQEPPPSLTTVPPAAAGAAATPTPGGTPALAPDIAASFAGGTPYTSRNRIRGPLRGTKTAANQLMRLPRWKTIIQSPGGQYQAEKDLAHTIDEFKTLTVDDSDPREILDLSVRLARQSRDLRAARDHPGVDPVLAMLDNLARISSMLATDLVATAVTPKRWQRVFPDAPARPLPQADPIPATEPAGTEQVTPHCTVEPSAPALGPAAAPGEAATELLTTPPPALDSRPTPAATTPPIDVGAAGADEPAAIPDTAVAEAGETWITRIQITVDSTGVTVTGTRGGPREDGLRSLLKGHRFRYIDGQWRYFGRRADRDHAVSEIQAWLQEQDQADKRVSRRAPQFPPTEQQQRIIDAYQQGKTIVVQALAGTGKTSTLQMLAHLDDRRIAYIAFNRSIADEAKRKFPRNVTADTSHAFARAGLQNSPLRDKVSKVGPRGEGAQWPEEWAEVLGVSAPLGPQALAPEAVARLVMATVRKFRESDDDKIAPRHLPDSLHQPDGQTVAAAVLALAERAWADLNDPDGRLRMRHDDYLKIWALGRPRLPYDVIFFDEAQDIAPVLGKVIKDQPVQTVVVGDSNQSIYAFRGAVDALRGWPADITLPLTQSFRFGPAVADIGNQFLARLDSPWRLAGNPALTSTIGAVTEPDAILAWTNAGAVASVFESFDAGRRVALVGGGRAIEDIAKAAKDLQAGRRTTHPELANFAHWDEVREYVESDDDAQSLRAFVRLVDRRGADELIYMAKELIPEERTDEHGNPAYDVIVSTAHKSKGREWRSVRIADDFPQPQENTETGEVVLPAAEMLRLAYVTATRAKERLDLGSLGWIQDFASQPAAQTPPQPRPGTDRAPAPRQAGRAVQQLDLFATVEPSQPAHDRSDEPDAAPVAGPPQPAPAHEPTAAAPAALEDQPSRAEALGQATAVTEAADAHAELYVADEDTHSASAPQPDTPSPSSRSTAVAVMTRYTPAGSTFTVERGTRWIKVVNQHQSAYAFVDPATDEWYYAKDWRSPNKRHPLNAEERAWLAAQLPDDLPQPQSTIASPEPSVDDDGLAEDRDDLPQADSGDRPSVQSTGLDQESVVASPDPSDAVPANIAGDVPGTEPAPATTDTLDPAPARVEDEPEPPTWPTPARRAQLIKAIEDYAPRYTAQNTNGYVNSPAWYVATTHVPGGASDEEWAWISDYIAEHPEVLSRRPLSHDELRERDRAVSQDLSVRAAQALEAGDYDTALTIVDQAEPLYLHIEPWDEYRQFIHDEAASRPAAPPPTPDLSQEQTATAETALGDRALSLTSQSGAPDIPEPAAGADQSEDDVTGAPGEADTEATTATTIPTSRTPEPAPQAGAQTTPRPNPATDRSENVVPPDPFAPFTAVEAARIAHAVQDWAANWYGQAGAFTFSREDAVRYVAEGHLQQLHGHSLAEVIAAVDAYLDAHPEILQAGRLTDEQRAQRQRKRNERAQQLSRASYRAFQAGDLDQAEALIDEAQLASPDYQPPRTTWAEVRARIAAARDTRTPSPTNLAPPQQAAPKTATTRRQQDRTDTKPTGDHEPAPPRTSTASSTERIRPPATPATPPRPAASRRVQQSAGPDDLRQWEDRAAMYERWAQLAAITGQPGMYLHRPGQPPQPLTPAQAIDAFNTMIDWVRRTGGVGARLAYNGVYISLGATGDPNPQLRIAVGHRTSFTDLPLANPWPPPATRGNLLRKIINYVDAAEDRAIKLRRRIAEALRGTANLRRHAASQNGSQAPAGLPTTRTAPAARPPHSAHTATAERDQPSTGPQPPTYPPATGEPEPRSLAGLRQQVSAWVAQSVIYEHIATAAEAHPGGFARPGHSPLTEAETAACLAAAAAQVRQEHTATTPVTWGRVQVGLRPVDDRVEAHLSLDGINGVPVPVSDEPSRTVSAITEAITNARSRSAQLARRADDLAARIADQPASVSRPPRPSLSFPALRRPKPGYGTDNGRQDATLAGARSPAADIQKGPSTREGLSPRAPNVASTSRTRR</sequence>
<feature type="region of interest" description="Disordered" evidence="6">
    <location>
        <begin position="2959"/>
        <end position="2979"/>
    </location>
</feature>
<accession>A0ABQ4I2V9</accession>
<dbReference type="SMART" id="SM00487">
    <property type="entry name" value="DEXDc"/>
    <property type="match status" value="1"/>
</dbReference>
<feature type="compositionally biased region" description="Polar residues" evidence="6">
    <location>
        <begin position="2962"/>
        <end position="2978"/>
    </location>
</feature>
<feature type="compositionally biased region" description="Low complexity" evidence="6">
    <location>
        <begin position="1540"/>
        <end position="1556"/>
    </location>
</feature>
<feature type="domain" description="Helicase ATP-binding" evidence="8">
    <location>
        <begin position="690"/>
        <end position="955"/>
    </location>
</feature>
<feature type="domain" description="AAA+ ATPase" evidence="7">
    <location>
        <begin position="2383"/>
        <end position="2630"/>
    </location>
</feature>
<dbReference type="CDD" id="cd02440">
    <property type="entry name" value="AdoMet_MTases"/>
    <property type="match status" value="1"/>
</dbReference>
<feature type="region of interest" description="Disordered" evidence="6">
    <location>
        <begin position="3527"/>
        <end position="3608"/>
    </location>
</feature>
<dbReference type="InterPro" id="IPR027417">
    <property type="entry name" value="P-loop_NTPase"/>
</dbReference>
<feature type="compositionally biased region" description="Basic and acidic residues" evidence="6">
    <location>
        <begin position="1564"/>
        <end position="1574"/>
    </location>
</feature>
<feature type="compositionally biased region" description="Basic and acidic residues" evidence="6">
    <location>
        <begin position="1802"/>
        <end position="1811"/>
    </location>
</feature>
<organism evidence="9 10">
    <name type="scientific">Micromonospora andamanensis</name>
    <dbReference type="NCBI Taxonomy" id="1287068"/>
    <lineage>
        <taxon>Bacteria</taxon>
        <taxon>Bacillati</taxon>
        <taxon>Actinomycetota</taxon>
        <taxon>Actinomycetes</taxon>
        <taxon>Micromonosporales</taxon>
        <taxon>Micromonosporaceae</taxon>
        <taxon>Micromonospora</taxon>
    </lineage>
</organism>
<feature type="region of interest" description="Disordered" evidence="6">
    <location>
        <begin position="3459"/>
        <end position="3481"/>
    </location>
</feature>
<evidence type="ECO:0000256" key="2">
    <source>
        <dbReference type="ARBA" id="ARBA00022801"/>
    </source>
</evidence>
<feature type="compositionally biased region" description="Low complexity" evidence="6">
    <location>
        <begin position="2917"/>
        <end position="2926"/>
    </location>
</feature>
<feature type="compositionally biased region" description="Low complexity" evidence="6">
    <location>
        <begin position="1971"/>
        <end position="1986"/>
    </location>
</feature>
<evidence type="ECO:0000256" key="1">
    <source>
        <dbReference type="ARBA" id="ARBA00022741"/>
    </source>
</evidence>
<feature type="region of interest" description="Disordered" evidence="6">
    <location>
        <begin position="3052"/>
        <end position="3150"/>
    </location>
</feature>
<keyword evidence="5" id="KW-0175">Coiled coil</keyword>
<evidence type="ECO:0000313" key="10">
    <source>
        <dbReference type="Proteomes" id="UP000647017"/>
    </source>
</evidence>
<evidence type="ECO:0000256" key="6">
    <source>
        <dbReference type="SAM" id="MobiDB-lite"/>
    </source>
</evidence>